<protein>
    <recommendedName>
        <fullName evidence="3">Activator of basal transcription 1</fullName>
    </recommendedName>
</protein>
<dbReference type="InterPro" id="IPR035979">
    <property type="entry name" value="RBD_domain_sf"/>
</dbReference>
<dbReference type="GO" id="GO:0034462">
    <property type="term" value="P:small-subunit processome assembly"/>
    <property type="evidence" value="ECO:0007669"/>
    <property type="project" value="TreeGrafter"/>
</dbReference>
<evidence type="ECO:0000313" key="9">
    <source>
        <dbReference type="EMBL" id="CAL1295444.1"/>
    </source>
</evidence>
<organism evidence="9 10">
    <name type="scientific">Larinioides sclopetarius</name>
    <dbReference type="NCBI Taxonomy" id="280406"/>
    <lineage>
        <taxon>Eukaryota</taxon>
        <taxon>Metazoa</taxon>
        <taxon>Ecdysozoa</taxon>
        <taxon>Arthropoda</taxon>
        <taxon>Chelicerata</taxon>
        <taxon>Arachnida</taxon>
        <taxon>Araneae</taxon>
        <taxon>Araneomorphae</taxon>
        <taxon>Entelegynae</taxon>
        <taxon>Araneoidea</taxon>
        <taxon>Araneidae</taxon>
        <taxon>Larinioides</taxon>
    </lineage>
</organism>
<keyword evidence="4 6" id="KW-0694">RNA-binding</keyword>
<comment type="subcellular location">
    <subcellularLocation>
        <location evidence="1">Nucleus</location>
        <location evidence="1">Nucleolus</location>
    </subcellularLocation>
</comment>
<comment type="similarity">
    <text evidence="2">Belongs to the ESF2/ABP1 family.</text>
</comment>
<dbReference type="GO" id="GO:0000447">
    <property type="term" value="P:endonucleolytic cleavage in ITS1 to separate SSU-rRNA from 5.8S rRNA and LSU-rRNA from tricistronic rRNA transcript (SSU-rRNA, 5.8S rRNA, LSU-rRNA)"/>
    <property type="evidence" value="ECO:0007669"/>
    <property type="project" value="TreeGrafter"/>
</dbReference>
<proteinExistence type="inferred from homology"/>
<sequence>MKMSDVEQTLDEPSVESLLKKRKAKKPGIIYLNFIPRYMTVKKVQEYFSEFGEVRRLFLKPERPKKKGKPSKFFSEGWVEFTSKKVAKRVAECLNNTQVGGKRHTPYYDALWSIRYLPKFQWSHLHEREAYQKAEAGQLMRAEIAQAKREMNFYSRGADKHKRRKINKPSNVNTSEADDAIKVPQAKAIDNSCEENKSKDDRGSKITTNFF</sequence>
<dbReference type="GO" id="GO:0005730">
    <property type="term" value="C:nucleolus"/>
    <property type="evidence" value="ECO:0007669"/>
    <property type="project" value="UniProtKB-SubCell"/>
</dbReference>
<dbReference type="InterPro" id="IPR039119">
    <property type="entry name" value="ABT1/Esf2"/>
</dbReference>
<feature type="compositionally biased region" description="Basic and acidic residues" evidence="7">
    <location>
        <begin position="194"/>
        <end position="204"/>
    </location>
</feature>
<feature type="domain" description="RRM" evidence="8">
    <location>
        <begin position="28"/>
        <end position="103"/>
    </location>
</feature>
<evidence type="ECO:0000256" key="6">
    <source>
        <dbReference type="PROSITE-ProRule" id="PRU00176"/>
    </source>
</evidence>
<dbReference type="InterPro" id="IPR012677">
    <property type="entry name" value="Nucleotide-bd_a/b_plait_sf"/>
</dbReference>
<gene>
    <name evidence="9" type="ORF">LARSCL_LOCUS19276</name>
</gene>
<dbReference type="CDD" id="cd12263">
    <property type="entry name" value="RRM_ABT1_like"/>
    <property type="match status" value="1"/>
</dbReference>
<dbReference type="GO" id="GO:0000472">
    <property type="term" value="P:endonucleolytic cleavage to generate mature 5'-end of SSU-rRNA from (SSU-rRNA, 5.8S rRNA, LSU-rRNA)"/>
    <property type="evidence" value="ECO:0007669"/>
    <property type="project" value="TreeGrafter"/>
</dbReference>
<dbReference type="InterPro" id="IPR000504">
    <property type="entry name" value="RRM_dom"/>
</dbReference>
<dbReference type="SMART" id="SM00360">
    <property type="entry name" value="RRM"/>
    <property type="match status" value="1"/>
</dbReference>
<reference evidence="9 10" key="1">
    <citation type="submission" date="2024-04" db="EMBL/GenBank/DDBJ databases">
        <authorList>
            <person name="Rising A."/>
            <person name="Reimegard J."/>
            <person name="Sonavane S."/>
            <person name="Akerstrom W."/>
            <person name="Nylinder S."/>
            <person name="Hedman E."/>
            <person name="Kallberg Y."/>
        </authorList>
    </citation>
    <scope>NUCLEOTIDE SEQUENCE [LARGE SCALE GENOMIC DNA]</scope>
</reference>
<dbReference type="SUPFAM" id="SSF54928">
    <property type="entry name" value="RNA-binding domain, RBD"/>
    <property type="match status" value="1"/>
</dbReference>
<evidence type="ECO:0000256" key="5">
    <source>
        <dbReference type="ARBA" id="ARBA00023242"/>
    </source>
</evidence>
<dbReference type="AlphaFoldDB" id="A0AAV2BJ17"/>
<evidence type="ECO:0000313" key="10">
    <source>
        <dbReference type="Proteomes" id="UP001497382"/>
    </source>
</evidence>
<dbReference type="InterPro" id="IPR034353">
    <property type="entry name" value="ABT1/ESF2_RRM"/>
</dbReference>
<evidence type="ECO:0000256" key="2">
    <source>
        <dbReference type="ARBA" id="ARBA00005819"/>
    </source>
</evidence>
<accession>A0AAV2BJ17</accession>
<dbReference type="Gene3D" id="3.30.70.330">
    <property type="match status" value="1"/>
</dbReference>
<evidence type="ECO:0000256" key="3">
    <source>
        <dbReference type="ARBA" id="ARBA00020737"/>
    </source>
</evidence>
<dbReference type="Pfam" id="PF00076">
    <property type="entry name" value="RRM_1"/>
    <property type="match status" value="1"/>
</dbReference>
<dbReference type="PROSITE" id="PS50102">
    <property type="entry name" value="RRM"/>
    <property type="match status" value="1"/>
</dbReference>
<dbReference type="EMBL" id="CAXIEN010000370">
    <property type="protein sequence ID" value="CAL1295444.1"/>
    <property type="molecule type" value="Genomic_DNA"/>
</dbReference>
<dbReference type="Proteomes" id="UP001497382">
    <property type="component" value="Unassembled WGS sequence"/>
</dbReference>
<feature type="region of interest" description="Disordered" evidence="7">
    <location>
        <begin position="157"/>
        <end position="211"/>
    </location>
</feature>
<dbReference type="GO" id="GO:0003723">
    <property type="term" value="F:RNA binding"/>
    <property type="evidence" value="ECO:0007669"/>
    <property type="project" value="UniProtKB-UniRule"/>
</dbReference>
<keyword evidence="10" id="KW-1185">Reference proteome</keyword>
<comment type="caution">
    <text evidence="9">The sequence shown here is derived from an EMBL/GenBank/DDBJ whole genome shotgun (WGS) entry which is preliminary data.</text>
</comment>
<evidence type="ECO:0000259" key="8">
    <source>
        <dbReference type="PROSITE" id="PS50102"/>
    </source>
</evidence>
<evidence type="ECO:0000256" key="4">
    <source>
        <dbReference type="ARBA" id="ARBA00022884"/>
    </source>
</evidence>
<evidence type="ECO:0000256" key="1">
    <source>
        <dbReference type="ARBA" id="ARBA00004604"/>
    </source>
</evidence>
<dbReference type="GO" id="GO:0000480">
    <property type="term" value="P:endonucleolytic cleavage in 5'-ETS of tricistronic rRNA transcript (SSU-rRNA, 5.8S rRNA, LSU-rRNA)"/>
    <property type="evidence" value="ECO:0007669"/>
    <property type="project" value="TreeGrafter"/>
</dbReference>
<dbReference type="PANTHER" id="PTHR12311:SF7">
    <property type="entry name" value="ACTIVATOR OF BASAL TRANSCRIPTION 1"/>
    <property type="match status" value="1"/>
</dbReference>
<keyword evidence="5" id="KW-0539">Nucleus</keyword>
<name>A0AAV2BJ17_9ARAC</name>
<evidence type="ECO:0000256" key="7">
    <source>
        <dbReference type="SAM" id="MobiDB-lite"/>
    </source>
</evidence>
<dbReference type="PANTHER" id="PTHR12311">
    <property type="entry name" value="ACTIVATOR OF BASAL TRANSCRIPTION 1"/>
    <property type="match status" value="1"/>
</dbReference>